<name>F2D1T6_HORVV</name>
<dbReference type="AlphaFoldDB" id="F2D1T6"/>
<sequence>MGLGGPVDLGCGYRRAWWNLSTSTVWHRGGAGGWLGGGGLDPHRPAPVFDGGETVASTSLPANSVLAHLSSAVWSTRLLAVFHGRWGPRHGRGKTPA</sequence>
<dbReference type="EMBL" id="AK366152">
    <property type="protein sequence ID" value="BAJ97355.1"/>
    <property type="molecule type" value="mRNA"/>
</dbReference>
<reference evidence="1" key="1">
    <citation type="journal article" date="2011" name="Plant Physiol.">
        <title>Comprehensive sequence analysis of 24,783 barley full-length cDNAs derived from 12 clone libraries.</title>
        <authorList>
            <person name="Matsumoto T."/>
            <person name="Tanaka T."/>
            <person name="Sakai H."/>
            <person name="Amano N."/>
            <person name="Kanamori H."/>
            <person name="Kurita K."/>
            <person name="Kikuta A."/>
            <person name="Kamiya K."/>
            <person name="Yamamoto M."/>
            <person name="Ikawa H."/>
            <person name="Fujii N."/>
            <person name="Hori K."/>
            <person name="Itoh T."/>
            <person name="Sato K."/>
        </authorList>
    </citation>
    <scope>NUCLEOTIDE SEQUENCE</scope>
    <source>
        <tissue evidence="1">Shoot</tissue>
        <tissue evidence="2">Shoot and root</tissue>
    </source>
</reference>
<dbReference type="EMBL" id="AK357843">
    <property type="protein sequence ID" value="BAJ89057.1"/>
    <property type="molecule type" value="mRNA"/>
</dbReference>
<evidence type="ECO:0000313" key="2">
    <source>
        <dbReference type="EMBL" id="BAJ97355.1"/>
    </source>
</evidence>
<evidence type="ECO:0000313" key="1">
    <source>
        <dbReference type="EMBL" id="BAJ89057.1"/>
    </source>
</evidence>
<accession>F2D1T6</accession>
<proteinExistence type="evidence at transcript level"/>
<organism evidence="1">
    <name type="scientific">Hordeum vulgare subsp. vulgare</name>
    <name type="common">Domesticated barley</name>
    <dbReference type="NCBI Taxonomy" id="112509"/>
    <lineage>
        <taxon>Eukaryota</taxon>
        <taxon>Viridiplantae</taxon>
        <taxon>Streptophyta</taxon>
        <taxon>Embryophyta</taxon>
        <taxon>Tracheophyta</taxon>
        <taxon>Spermatophyta</taxon>
        <taxon>Magnoliopsida</taxon>
        <taxon>Liliopsida</taxon>
        <taxon>Poales</taxon>
        <taxon>Poaceae</taxon>
        <taxon>BOP clade</taxon>
        <taxon>Pooideae</taxon>
        <taxon>Triticodae</taxon>
        <taxon>Triticeae</taxon>
        <taxon>Hordeinae</taxon>
        <taxon>Hordeum</taxon>
    </lineage>
</organism>
<protein>
    <submittedName>
        <fullName evidence="1">Predicted protein</fullName>
    </submittedName>
</protein>